<evidence type="ECO:0000313" key="4">
    <source>
        <dbReference type="Proteomes" id="UP000059188"/>
    </source>
</evidence>
<proteinExistence type="predicted"/>
<dbReference type="Pfam" id="PF00651">
    <property type="entry name" value="BTB"/>
    <property type="match status" value="1"/>
</dbReference>
<feature type="region of interest" description="Disordered" evidence="1">
    <location>
        <begin position="1"/>
        <end position="69"/>
    </location>
</feature>
<evidence type="ECO:0000256" key="1">
    <source>
        <dbReference type="SAM" id="MobiDB-lite"/>
    </source>
</evidence>
<reference evidence="3 4" key="1">
    <citation type="submission" date="2014-11" db="EMBL/GenBank/DDBJ databases">
        <authorList>
            <person name="Wibberg Daniel"/>
        </authorList>
    </citation>
    <scope>NUCLEOTIDE SEQUENCE [LARGE SCALE GENOMIC DNA]</scope>
    <source>
        <strain evidence="3">Rhizoctonia solani AG1-IB 7/3/14</strain>
    </source>
</reference>
<dbReference type="Gene3D" id="3.30.710.10">
    <property type="entry name" value="Potassium Channel Kv1.1, Chain A"/>
    <property type="match status" value="1"/>
</dbReference>
<protein>
    <recommendedName>
        <fullName evidence="2">BTB domain-containing protein</fullName>
    </recommendedName>
</protein>
<evidence type="ECO:0000313" key="3">
    <source>
        <dbReference type="EMBL" id="CEL60124.1"/>
    </source>
</evidence>
<dbReference type="Proteomes" id="UP000059188">
    <property type="component" value="Unassembled WGS sequence"/>
</dbReference>
<dbReference type="AlphaFoldDB" id="A0A0B7FTE4"/>
<name>A0A0B7FTE4_THACB</name>
<sequence length="326" mass="36009">MTAMSTYDSSSSPASSIADAGWQTPSKNERETTEGNDNPISEEENTKQDTIPESDPSPPKSHTTSAFGGAPTCDPAFNFSDTNIQIKVENRLFRIHQFKLNEFDRLRPKLEQATKDDKERKTIELQDSADDFHRLLVVLYSSAYDFHLFGAATLKSTLKLAAKYGHPTLRTFAIKELEKHELEPIDRFALSRDCGVTEWMSKAIDDLCWREDPMTIAEARILGPEKFVEVASRREGAVLVASEKHSPTVAPASTIVPAVPSSDRILSDSPLNSQSTVFTPLFSGFAFDYSSFNARTKAPGPKASSSTVSSSRVIKEPRTNKKGQAQ</sequence>
<evidence type="ECO:0000259" key="2">
    <source>
        <dbReference type="Pfam" id="PF00651"/>
    </source>
</evidence>
<feature type="domain" description="BTB" evidence="2">
    <location>
        <begin position="82"/>
        <end position="180"/>
    </location>
</feature>
<feature type="compositionally biased region" description="Low complexity" evidence="1">
    <location>
        <begin position="1"/>
        <end position="20"/>
    </location>
</feature>
<gene>
    <name evidence="3" type="ORF">RSOLAG1IB_09373</name>
</gene>
<keyword evidence="4" id="KW-1185">Reference proteome</keyword>
<dbReference type="InterPro" id="IPR011333">
    <property type="entry name" value="SKP1/BTB/POZ_sf"/>
</dbReference>
<feature type="region of interest" description="Disordered" evidence="1">
    <location>
        <begin position="296"/>
        <end position="326"/>
    </location>
</feature>
<dbReference type="OrthoDB" id="2367075at2759"/>
<dbReference type="EMBL" id="LN679142">
    <property type="protein sequence ID" value="CEL60124.1"/>
    <property type="molecule type" value="Genomic_DNA"/>
</dbReference>
<organism evidence="3 4">
    <name type="scientific">Thanatephorus cucumeris (strain AG1-IB / isolate 7/3/14)</name>
    <name type="common">Lettuce bottom rot fungus</name>
    <name type="synonym">Rhizoctonia solani</name>
    <dbReference type="NCBI Taxonomy" id="1108050"/>
    <lineage>
        <taxon>Eukaryota</taxon>
        <taxon>Fungi</taxon>
        <taxon>Dikarya</taxon>
        <taxon>Basidiomycota</taxon>
        <taxon>Agaricomycotina</taxon>
        <taxon>Agaricomycetes</taxon>
        <taxon>Cantharellales</taxon>
        <taxon>Ceratobasidiaceae</taxon>
        <taxon>Rhizoctonia</taxon>
        <taxon>Rhizoctonia solani AG-1</taxon>
    </lineage>
</organism>
<dbReference type="InterPro" id="IPR000210">
    <property type="entry name" value="BTB/POZ_dom"/>
</dbReference>
<accession>A0A0B7FTE4</accession>
<dbReference type="STRING" id="1108050.A0A0B7FTE4"/>